<keyword evidence="9" id="KW-1185">Reference proteome</keyword>
<dbReference type="Pfam" id="PF07690">
    <property type="entry name" value="MFS_1"/>
    <property type="match status" value="1"/>
</dbReference>
<keyword evidence="2" id="KW-0813">Transport</keyword>
<dbReference type="InterPro" id="IPR036259">
    <property type="entry name" value="MFS_trans_sf"/>
</dbReference>
<evidence type="ECO:0000256" key="6">
    <source>
        <dbReference type="ARBA" id="ARBA00023136"/>
    </source>
</evidence>
<evidence type="ECO:0000256" key="5">
    <source>
        <dbReference type="ARBA" id="ARBA00022989"/>
    </source>
</evidence>
<proteinExistence type="predicted"/>
<evidence type="ECO:0000256" key="2">
    <source>
        <dbReference type="ARBA" id="ARBA00022448"/>
    </source>
</evidence>
<evidence type="ECO:0000313" key="9">
    <source>
        <dbReference type="Proteomes" id="UP001597295"/>
    </source>
</evidence>
<accession>A0ABW5DTE2</accession>
<dbReference type="PANTHER" id="PTHR23513">
    <property type="entry name" value="INTEGRAL MEMBRANE EFFLUX PROTEIN-RELATED"/>
    <property type="match status" value="1"/>
</dbReference>
<keyword evidence="6 7" id="KW-0472">Membrane</keyword>
<dbReference type="EMBL" id="JBHUIP010000009">
    <property type="protein sequence ID" value="MFD2263251.1"/>
    <property type="molecule type" value="Genomic_DNA"/>
</dbReference>
<dbReference type="InterPro" id="IPR011701">
    <property type="entry name" value="MFS"/>
</dbReference>
<gene>
    <name evidence="8" type="ORF">ACFSM5_10160</name>
</gene>
<evidence type="ECO:0000256" key="1">
    <source>
        <dbReference type="ARBA" id="ARBA00004651"/>
    </source>
</evidence>
<evidence type="ECO:0000256" key="4">
    <source>
        <dbReference type="ARBA" id="ARBA00022692"/>
    </source>
</evidence>
<comment type="subcellular location">
    <subcellularLocation>
        <location evidence="1">Cell membrane</location>
        <topology evidence="1">Multi-pass membrane protein</topology>
    </subcellularLocation>
</comment>
<keyword evidence="5 7" id="KW-1133">Transmembrane helix</keyword>
<comment type="caution">
    <text evidence="8">The sequence shown here is derived from an EMBL/GenBank/DDBJ whole genome shotgun (WGS) entry which is preliminary data.</text>
</comment>
<feature type="transmembrane region" description="Helical" evidence="7">
    <location>
        <begin position="161"/>
        <end position="181"/>
    </location>
</feature>
<feature type="transmembrane region" description="Helical" evidence="7">
    <location>
        <begin position="275"/>
        <end position="295"/>
    </location>
</feature>
<sequence>MTIKDQPFFFSLFFDKLADQILLFLVPLVVFQVTGSVSWSGIAFFIETLPRFGASPICGALCDRFSPAKMLRISQTFRALACVLGLAGYYAFGGIGWLIGLSAVCGALSTQSILAREAMLPQAFKNHPFRKTVSYAQIADQVGAVLGPMLAALLIEIAPWEYVVAATAAVFLLADATMAFWRRLSGVVIPDPLAPPGHWLLPYKTALHHVLTLPGLKKLILLTAAVNICLGVTLATSAAMVTGVHGESGAHYALLQAAGAALTVLILFSTAHAPFTLAAMGIIGYVAICLGTALSSFAPSFWIYGIGFLLVIGFDKMFSIYIRTLRQQIIPAQDYGKTTGLVVFLNNLSQPLAGLLVGIFAGPTATGMLILSLAGLMAVVGIAVSIVGVRPVKQAS</sequence>
<keyword evidence="4 7" id="KW-0812">Transmembrane</keyword>
<reference evidence="9" key="1">
    <citation type="journal article" date="2019" name="Int. J. Syst. Evol. Microbiol.">
        <title>The Global Catalogue of Microorganisms (GCM) 10K type strain sequencing project: providing services to taxonomists for standard genome sequencing and annotation.</title>
        <authorList>
            <consortium name="The Broad Institute Genomics Platform"/>
            <consortium name="The Broad Institute Genome Sequencing Center for Infectious Disease"/>
            <person name="Wu L."/>
            <person name="Ma J."/>
        </authorList>
    </citation>
    <scope>NUCLEOTIDE SEQUENCE [LARGE SCALE GENOMIC DNA]</scope>
    <source>
        <strain evidence="9">CGMCC 1.19062</strain>
    </source>
</reference>
<feature type="transmembrane region" description="Helical" evidence="7">
    <location>
        <begin position="343"/>
        <end position="362"/>
    </location>
</feature>
<dbReference type="PANTHER" id="PTHR23513:SF9">
    <property type="entry name" value="ENTEROBACTIN EXPORTER ENTS"/>
    <property type="match status" value="1"/>
</dbReference>
<keyword evidence="3" id="KW-1003">Cell membrane</keyword>
<organism evidence="8 9">
    <name type="scientific">Lacibacterium aquatile</name>
    <dbReference type="NCBI Taxonomy" id="1168082"/>
    <lineage>
        <taxon>Bacteria</taxon>
        <taxon>Pseudomonadati</taxon>
        <taxon>Pseudomonadota</taxon>
        <taxon>Alphaproteobacteria</taxon>
        <taxon>Rhodospirillales</taxon>
        <taxon>Rhodospirillaceae</taxon>
    </lineage>
</organism>
<dbReference type="SUPFAM" id="SSF103473">
    <property type="entry name" value="MFS general substrate transporter"/>
    <property type="match status" value="1"/>
</dbReference>
<feature type="transmembrane region" description="Helical" evidence="7">
    <location>
        <begin position="301"/>
        <end position="322"/>
    </location>
</feature>
<protein>
    <submittedName>
        <fullName evidence="8">MFS transporter</fullName>
    </submittedName>
</protein>
<dbReference type="RefSeq" id="WP_379876233.1">
    <property type="nucleotide sequence ID" value="NZ_JBHUIP010000009.1"/>
</dbReference>
<evidence type="ECO:0000256" key="3">
    <source>
        <dbReference type="ARBA" id="ARBA00022475"/>
    </source>
</evidence>
<feature type="transmembrane region" description="Helical" evidence="7">
    <location>
        <begin position="219"/>
        <end position="244"/>
    </location>
</feature>
<evidence type="ECO:0000256" key="7">
    <source>
        <dbReference type="SAM" id="Phobius"/>
    </source>
</evidence>
<dbReference type="Proteomes" id="UP001597295">
    <property type="component" value="Unassembled WGS sequence"/>
</dbReference>
<evidence type="ECO:0000313" key="8">
    <source>
        <dbReference type="EMBL" id="MFD2263251.1"/>
    </source>
</evidence>
<feature type="transmembrane region" description="Helical" evidence="7">
    <location>
        <begin position="21"/>
        <end position="46"/>
    </location>
</feature>
<feature type="transmembrane region" description="Helical" evidence="7">
    <location>
        <begin position="250"/>
        <end position="268"/>
    </location>
</feature>
<dbReference type="CDD" id="cd06173">
    <property type="entry name" value="MFS_MefA_like"/>
    <property type="match status" value="1"/>
</dbReference>
<feature type="transmembrane region" description="Helical" evidence="7">
    <location>
        <begin position="89"/>
        <end position="114"/>
    </location>
</feature>
<name>A0ABW5DTE2_9PROT</name>
<dbReference type="Gene3D" id="1.20.1250.20">
    <property type="entry name" value="MFS general substrate transporter like domains"/>
    <property type="match status" value="1"/>
</dbReference>
<feature type="transmembrane region" description="Helical" evidence="7">
    <location>
        <begin position="368"/>
        <end position="389"/>
    </location>
</feature>